<reference evidence="4 5" key="1">
    <citation type="journal article" date="2014" name="Am. J. Bot.">
        <title>Genome assembly and annotation for red clover (Trifolium pratense; Fabaceae).</title>
        <authorList>
            <person name="Istvanek J."/>
            <person name="Jaros M."/>
            <person name="Krenek A."/>
            <person name="Repkova J."/>
        </authorList>
    </citation>
    <scope>NUCLEOTIDE SEQUENCE [LARGE SCALE GENOMIC DNA]</scope>
    <source>
        <strain evidence="5">cv. Tatra</strain>
        <tissue evidence="4">Young leaves</tissue>
    </source>
</reference>
<evidence type="ECO:0000313" key="4">
    <source>
        <dbReference type="EMBL" id="PNX64916.1"/>
    </source>
</evidence>
<keyword evidence="1" id="KW-0863">Zinc-finger</keyword>
<evidence type="ECO:0000259" key="3">
    <source>
        <dbReference type="PROSITE" id="PS50158"/>
    </source>
</evidence>
<dbReference type="SMART" id="SM00343">
    <property type="entry name" value="ZnF_C2HC"/>
    <property type="match status" value="2"/>
</dbReference>
<dbReference type="Proteomes" id="UP000236291">
    <property type="component" value="Unassembled WGS sequence"/>
</dbReference>
<dbReference type="InterPro" id="IPR001878">
    <property type="entry name" value="Znf_CCHC"/>
</dbReference>
<proteinExistence type="predicted"/>
<comment type="caution">
    <text evidence="4">The sequence shown here is derived from an EMBL/GenBank/DDBJ whole genome shotgun (WGS) entry which is preliminary data.</text>
</comment>
<evidence type="ECO:0000256" key="1">
    <source>
        <dbReference type="PROSITE-ProRule" id="PRU00047"/>
    </source>
</evidence>
<evidence type="ECO:0000313" key="5">
    <source>
        <dbReference type="Proteomes" id="UP000236291"/>
    </source>
</evidence>
<dbReference type="SUPFAM" id="SSF57756">
    <property type="entry name" value="Retrovirus zinc finger-like domains"/>
    <property type="match status" value="1"/>
</dbReference>
<dbReference type="InterPro" id="IPR036875">
    <property type="entry name" value="Znf_CCHC_sf"/>
</dbReference>
<dbReference type="GO" id="GO:0003676">
    <property type="term" value="F:nucleic acid binding"/>
    <property type="evidence" value="ECO:0007669"/>
    <property type="project" value="InterPro"/>
</dbReference>
<organism evidence="4 5">
    <name type="scientific">Trifolium pratense</name>
    <name type="common">Red clover</name>
    <dbReference type="NCBI Taxonomy" id="57577"/>
    <lineage>
        <taxon>Eukaryota</taxon>
        <taxon>Viridiplantae</taxon>
        <taxon>Streptophyta</taxon>
        <taxon>Embryophyta</taxon>
        <taxon>Tracheophyta</taxon>
        <taxon>Spermatophyta</taxon>
        <taxon>Magnoliopsida</taxon>
        <taxon>eudicotyledons</taxon>
        <taxon>Gunneridae</taxon>
        <taxon>Pentapetalae</taxon>
        <taxon>rosids</taxon>
        <taxon>fabids</taxon>
        <taxon>Fabales</taxon>
        <taxon>Fabaceae</taxon>
        <taxon>Papilionoideae</taxon>
        <taxon>50 kb inversion clade</taxon>
        <taxon>NPAAA clade</taxon>
        <taxon>Hologalegina</taxon>
        <taxon>IRL clade</taxon>
        <taxon>Trifolieae</taxon>
        <taxon>Trifolium</taxon>
    </lineage>
</organism>
<keyword evidence="1" id="KW-0479">Metal-binding</keyword>
<dbReference type="Pfam" id="PF00098">
    <property type="entry name" value="zf-CCHC"/>
    <property type="match status" value="1"/>
</dbReference>
<dbReference type="PROSITE" id="PS50158">
    <property type="entry name" value="ZF_CCHC"/>
    <property type="match status" value="1"/>
</dbReference>
<accession>A0A2K3KF40</accession>
<feature type="region of interest" description="Disordered" evidence="2">
    <location>
        <begin position="1"/>
        <end position="20"/>
    </location>
</feature>
<sequence>MSDKIGRGQDRGKPYGDKGKKVVEMDHKSYECPKKVDKCFNCGRLVHKSDVCQVKVTCFNCGEEGHKSPMCKKPKKT</sequence>
<feature type="non-terminal residue" evidence="4">
    <location>
        <position position="77"/>
    </location>
</feature>
<evidence type="ECO:0000256" key="2">
    <source>
        <dbReference type="SAM" id="MobiDB-lite"/>
    </source>
</evidence>
<dbReference type="Gene3D" id="4.10.60.10">
    <property type="entry name" value="Zinc finger, CCHC-type"/>
    <property type="match status" value="1"/>
</dbReference>
<dbReference type="EMBL" id="ASHM01172221">
    <property type="protein sequence ID" value="PNX64916.1"/>
    <property type="molecule type" value="Genomic_DNA"/>
</dbReference>
<feature type="domain" description="CCHC-type" evidence="3">
    <location>
        <begin position="58"/>
        <end position="73"/>
    </location>
</feature>
<dbReference type="AlphaFoldDB" id="A0A2K3KF40"/>
<dbReference type="GO" id="GO:0008270">
    <property type="term" value="F:zinc ion binding"/>
    <property type="evidence" value="ECO:0007669"/>
    <property type="project" value="UniProtKB-KW"/>
</dbReference>
<name>A0A2K3KF40_TRIPR</name>
<gene>
    <name evidence="4" type="ORF">L195_g062344</name>
</gene>
<protein>
    <submittedName>
        <fullName evidence="4">Cellular nucleic acid-binding protein</fullName>
    </submittedName>
</protein>
<keyword evidence="1" id="KW-0862">Zinc</keyword>
<reference evidence="4 5" key="2">
    <citation type="journal article" date="2017" name="Front. Plant Sci.">
        <title>Gene Classification and Mining of Molecular Markers Useful in Red Clover (Trifolium pratense) Breeding.</title>
        <authorList>
            <person name="Istvanek J."/>
            <person name="Dluhosova J."/>
            <person name="Dluhos P."/>
            <person name="Patkova L."/>
            <person name="Nedelnik J."/>
            <person name="Repkova J."/>
        </authorList>
    </citation>
    <scope>NUCLEOTIDE SEQUENCE [LARGE SCALE GENOMIC DNA]</scope>
    <source>
        <strain evidence="5">cv. Tatra</strain>
        <tissue evidence="4">Young leaves</tissue>
    </source>
</reference>